<dbReference type="Proteomes" id="UP000186026">
    <property type="component" value="Unassembled WGS sequence"/>
</dbReference>
<organism evidence="3 4">
    <name type="scientific">Belliella pelovolcani</name>
    <dbReference type="NCBI Taxonomy" id="529505"/>
    <lineage>
        <taxon>Bacteria</taxon>
        <taxon>Pseudomonadati</taxon>
        <taxon>Bacteroidota</taxon>
        <taxon>Cytophagia</taxon>
        <taxon>Cytophagales</taxon>
        <taxon>Cyclobacteriaceae</taxon>
        <taxon>Belliella</taxon>
    </lineage>
</organism>
<name>A0A1N7NP70_9BACT</name>
<reference evidence="4" key="1">
    <citation type="submission" date="2017-01" db="EMBL/GenBank/DDBJ databases">
        <authorList>
            <person name="Varghese N."/>
            <person name="Submissions S."/>
        </authorList>
    </citation>
    <scope>NUCLEOTIDE SEQUENCE [LARGE SCALE GENOMIC DNA]</scope>
    <source>
        <strain evidence="4">DSM 46698</strain>
    </source>
</reference>
<proteinExistence type="predicted"/>
<dbReference type="InterPro" id="IPR035234">
    <property type="entry name" value="IgGFc-bd_N"/>
</dbReference>
<protein>
    <submittedName>
        <fullName evidence="3">SprB repeat-containing protein</fullName>
    </submittedName>
</protein>
<keyword evidence="4" id="KW-1185">Reference proteome</keyword>
<dbReference type="RefSeq" id="WP_076501954.1">
    <property type="nucleotide sequence ID" value="NZ_FTOP01000011.1"/>
</dbReference>
<dbReference type="PANTHER" id="PTHR46534:SF1">
    <property type="entry name" value="IGGFC-BINDING PROTEIN N-TERMINAL DOMAIN-CONTAINING PROTEIN"/>
    <property type="match status" value="1"/>
</dbReference>
<accession>A0A1N7NP70</accession>
<dbReference type="InterPro" id="IPR035986">
    <property type="entry name" value="PKD_dom_sf"/>
</dbReference>
<evidence type="ECO:0000256" key="1">
    <source>
        <dbReference type="SAM" id="SignalP"/>
    </source>
</evidence>
<dbReference type="SMART" id="SM00089">
    <property type="entry name" value="PKD"/>
    <property type="match status" value="1"/>
</dbReference>
<dbReference type="EMBL" id="FTOP01000011">
    <property type="protein sequence ID" value="SIT00134.1"/>
    <property type="molecule type" value="Genomic_DNA"/>
</dbReference>
<dbReference type="InterPro" id="IPR022409">
    <property type="entry name" value="PKD/Chitinase_dom"/>
</dbReference>
<dbReference type="InterPro" id="IPR013783">
    <property type="entry name" value="Ig-like_fold"/>
</dbReference>
<dbReference type="SUPFAM" id="SSF49299">
    <property type="entry name" value="PKD domain"/>
    <property type="match status" value="1"/>
</dbReference>
<dbReference type="AlphaFoldDB" id="A0A1N7NP70"/>
<feature type="domain" description="PKD" evidence="2">
    <location>
        <begin position="488"/>
        <end position="521"/>
    </location>
</feature>
<evidence type="ECO:0000259" key="2">
    <source>
        <dbReference type="PROSITE" id="PS50093"/>
    </source>
</evidence>
<dbReference type="InterPro" id="IPR000601">
    <property type="entry name" value="PKD_dom"/>
</dbReference>
<sequence>MQKLTRISAIFFFLAMSLSTLTMGQVSTVGKEFWVGFMENNGAANARDIGVLVITAAEQSTGVVEYAGRTVNFDLAEGEEFFYRIEDFDILHRNNDITENKGVRIVSSGNISVYAFNDRFRSADGTVVLPISTLGKEYYITSHFENVTAPTTFNANINNESLLLVVAVEDNTQIEITPSRNALGRPGGVPYNITLNTGQSYQLKAREDLTGSRVRVVGDNANDCKNIAVFGGNKWTQVGNCGQANDHLFQQAYPVNTWGDEFLHTPLLGRTSGELVKVLASEDNTQITINGTPRGVINAGEFISVDFFHTESAFITGNKPISVTGFAKSMDCNLPGPGADNGDPFMITYSPNQQLLTQVTFNAIQLEEIRNHYVNVITATAAAGNTFLDGQNIGNQFTPFPSNTDYSFARVQISSGVHRLINADGFIGYVYGFGPIESYGYAVGASLENLNFEVVPEYDFEVDGDNVACLNQSAVWEINPENEIFTFFTWNFGDGSPIQEGKNVTHTFTQAGTYEVLVTASISDDSCDQQEEVRFEVLVEEYVREIVGPNSVCPDIDEIIYTIDSDQPISKIDWRVEGGEIIDDTEETVTIRWGPANPNARLFAIPYNLQGCPGEEIELSVVINNQIQPKMAIGDEEICFDGSTIYEYTVAEFVNGRGYEWFIIGGDIIGSNENSTVDVNWSIPGTTGQLWYREYSLINDDCEGESPILDVTINNVFTAVIDGTTDILCFGEETGNISVTVTGGTAPYTFEWSHDPSLNAPFAPDVTAGVYSVLITDSFGCEILLDNIEVNEPPLLELNGAIETVPTTCFGRADGEARIRVQGGVAPYQINITTSSISGDLISLFELEGRDYDLEITDSNGCIIPVNFTIESPLPLEVAVRIEKLACPGESNGELFAEPSGGNGPFSYTWTLDGSDEPLLIGVPRGVHDVTVVDSRGCISFGSGEMFEDDPIVRMPTGFNPKEGPYQAVSNCNLSFEIKVYNRWGELIYFGPVGWDGTLEGNDAPVGTYSYSMVYNYILNGDPKSGQVSGNFSLVR</sequence>
<gene>
    <name evidence="3" type="ORF">SAMN05421761_11125</name>
</gene>
<dbReference type="Pfam" id="PF13573">
    <property type="entry name" value="SprB"/>
    <property type="match status" value="3"/>
</dbReference>
<dbReference type="CDD" id="cd00146">
    <property type="entry name" value="PKD"/>
    <property type="match status" value="1"/>
</dbReference>
<dbReference type="PROSITE" id="PS50093">
    <property type="entry name" value="PKD"/>
    <property type="match status" value="1"/>
</dbReference>
<dbReference type="OrthoDB" id="7794186at2"/>
<dbReference type="PANTHER" id="PTHR46534">
    <property type="entry name" value="IGGFC_BINDING DOMAIN-CONTAINING PROTEIN"/>
    <property type="match status" value="1"/>
</dbReference>
<dbReference type="Gene3D" id="2.60.40.10">
    <property type="entry name" value="Immunoglobulins"/>
    <property type="match status" value="1"/>
</dbReference>
<evidence type="ECO:0000313" key="4">
    <source>
        <dbReference type="Proteomes" id="UP000186026"/>
    </source>
</evidence>
<dbReference type="Pfam" id="PF17517">
    <property type="entry name" value="IgGFc_binding"/>
    <property type="match status" value="1"/>
</dbReference>
<evidence type="ECO:0000313" key="3">
    <source>
        <dbReference type="EMBL" id="SIT00134.1"/>
    </source>
</evidence>
<feature type="chain" id="PRO_5013066062" evidence="1">
    <location>
        <begin position="25"/>
        <end position="1036"/>
    </location>
</feature>
<dbReference type="Pfam" id="PF18911">
    <property type="entry name" value="PKD_4"/>
    <property type="match status" value="1"/>
</dbReference>
<dbReference type="InterPro" id="IPR025667">
    <property type="entry name" value="SprB_repeat"/>
</dbReference>
<feature type="signal peptide" evidence="1">
    <location>
        <begin position="1"/>
        <end position="24"/>
    </location>
</feature>
<keyword evidence="1" id="KW-0732">Signal</keyword>
<dbReference type="STRING" id="529505.SAMN05421761_11125"/>